<dbReference type="Proteomes" id="UP000019681">
    <property type="component" value="Unassembled WGS sequence"/>
</dbReference>
<dbReference type="InterPro" id="IPR023406">
    <property type="entry name" value="Topo_IA_AS"/>
</dbReference>
<dbReference type="InterPro" id="IPR000380">
    <property type="entry name" value="Topo_IA"/>
</dbReference>
<evidence type="ECO:0000313" key="16">
    <source>
        <dbReference type="Proteomes" id="UP000019681"/>
    </source>
</evidence>
<evidence type="ECO:0000256" key="12">
    <source>
        <dbReference type="ARBA" id="ARBA00032877"/>
    </source>
</evidence>
<comment type="catalytic activity">
    <reaction evidence="1">
        <text>ATP-independent breakage of single-stranded DNA, followed by passage and rejoining.</text>
        <dbReference type="EC" id="5.6.2.1"/>
    </reaction>
</comment>
<evidence type="ECO:0000256" key="4">
    <source>
        <dbReference type="ARBA" id="ARBA00022723"/>
    </source>
</evidence>
<dbReference type="Gene3D" id="1.10.290.10">
    <property type="entry name" value="Topoisomerase I, domain 4"/>
    <property type="match status" value="1"/>
</dbReference>
<evidence type="ECO:0000256" key="1">
    <source>
        <dbReference type="ARBA" id="ARBA00000213"/>
    </source>
</evidence>
<dbReference type="SMART" id="SM00437">
    <property type="entry name" value="TOP1Ac"/>
    <property type="match status" value="1"/>
</dbReference>
<comment type="similarity">
    <text evidence="2">Belongs to the type IA topoisomerase family.</text>
</comment>
<keyword evidence="16" id="KW-1185">Reference proteome</keyword>
<organism evidence="15 16">
    <name type="scientific">Fervidicella metallireducens AeB</name>
    <dbReference type="NCBI Taxonomy" id="1403537"/>
    <lineage>
        <taxon>Bacteria</taxon>
        <taxon>Bacillati</taxon>
        <taxon>Bacillota</taxon>
        <taxon>Clostridia</taxon>
        <taxon>Eubacteriales</taxon>
        <taxon>Clostridiaceae</taxon>
        <taxon>Fervidicella</taxon>
    </lineage>
</organism>
<dbReference type="GO" id="GO:0003677">
    <property type="term" value="F:DNA binding"/>
    <property type="evidence" value="ECO:0007669"/>
    <property type="project" value="UniProtKB-KW"/>
</dbReference>
<evidence type="ECO:0000259" key="14">
    <source>
        <dbReference type="PROSITE" id="PS52039"/>
    </source>
</evidence>
<dbReference type="InterPro" id="IPR013497">
    <property type="entry name" value="Topo_IA_cen"/>
</dbReference>
<dbReference type="PROSITE" id="PS50880">
    <property type="entry name" value="TOPRIM"/>
    <property type="match status" value="1"/>
</dbReference>
<dbReference type="EMBL" id="AZQP01000018">
    <property type="protein sequence ID" value="EYE88562.1"/>
    <property type="molecule type" value="Genomic_DNA"/>
</dbReference>
<dbReference type="CDD" id="cd00186">
    <property type="entry name" value="TOP1Ac"/>
    <property type="match status" value="1"/>
</dbReference>
<keyword evidence="8 15" id="KW-0413">Isomerase</keyword>
<dbReference type="Gene3D" id="2.70.20.10">
    <property type="entry name" value="Topoisomerase I, domain 3"/>
    <property type="match status" value="1"/>
</dbReference>
<dbReference type="NCBIfam" id="TIGR01056">
    <property type="entry name" value="topB"/>
    <property type="match status" value="1"/>
</dbReference>
<dbReference type="SMART" id="SM00436">
    <property type="entry name" value="TOP1Bc"/>
    <property type="match status" value="1"/>
</dbReference>
<dbReference type="CDD" id="cd03362">
    <property type="entry name" value="TOPRIM_TopoIA_TopoIII"/>
    <property type="match status" value="1"/>
</dbReference>
<dbReference type="GO" id="GO:0043597">
    <property type="term" value="C:cytoplasmic replication fork"/>
    <property type="evidence" value="ECO:0007669"/>
    <property type="project" value="TreeGrafter"/>
</dbReference>
<dbReference type="InterPro" id="IPR013826">
    <property type="entry name" value="Topo_IA_cen_sub3"/>
</dbReference>
<evidence type="ECO:0000256" key="10">
    <source>
        <dbReference type="ARBA" id="ARBA00031985"/>
    </source>
</evidence>
<dbReference type="Gene3D" id="1.10.460.10">
    <property type="entry name" value="Topoisomerase I, domain 2"/>
    <property type="match status" value="1"/>
</dbReference>
<feature type="domain" description="Topo IA-type catalytic" evidence="14">
    <location>
        <begin position="153"/>
        <end position="587"/>
    </location>
</feature>
<dbReference type="PANTHER" id="PTHR11390">
    <property type="entry name" value="PROKARYOTIC DNA TOPOISOMERASE"/>
    <property type="match status" value="1"/>
</dbReference>
<dbReference type="InterPro" id="IPR006171">
    <property type="entry name" value="TOPRIM_dom"/>
</dbReference>
<dbReference type="SMART" id="SM00493">
    <property type="entry name" value="TOPRIM"/>
    <property type="match status" value="1"/>
</dbReference>
<dbReference type="PANTHER" id="PTHR11390:SF21">
    <property type="entry name" value="DNA TOPOISOMERASE 3-ALPHA"/>
    <property type="match status" value="1"/>
</dbReference>
<keyword evidence="7" id="KW-0238">DNA-binding</keyword>
<reference evidence="15 16" key="1">
    <citation type="journal article" date="2014" name="Genome Announc.">
        <title>Draft Genome Sequence of Fervidicella metallireducens Strain AeBT, an Iron-Reducing Thermoanaerobe from the Great Artesian Basin.</title>
        <authorList>
            <person name="Patel B.K."/>
        </authorList>
    </citation>
    <scope>NUCLEOTIDE SEQUENCE [LARGE SCALE GENOMIC DNA]</scope>
    <source>
        <strain evidence="15 16">AeB</strain>
    </source>
</reference>
<dbReference type="PROSITE" id="PS52039">
    <property type="entry name" value="TOPO_IA_2"/>
    <property type="match status" value="1"/>
</dbReference>
<dbReference type="PROSITE" id="PS00396">
    <property type="entry name" value="TOPO_IA_1"/>
    <property type="match status" value="1"/>
</dbReference>
<dbReference type="Pfam" id="PF01751">
    <property type="entry name" value="Toprim"/>
    <property type="match status" value="1"/>
</dbReference>
<dbReference type="Pfam" id="PF01131">
    <property type="entry name" value="Topoisom_bac"/>
    <property type="match status" value="1"/>
</dbReference>
<proteinExistence type="inferred from homology"/>
<dbReference type="RefSeq" id="WP_051515031.1">
    <property type="nucleotide sequence ID" value="NZ_AZQP01000018.1"/>
</dbReference>
<name>A0A017RV88_9CLOT</name>
<protein>
    <recommendedName>
        <fullName evidence="3">DNA topoisomerase</fullName>
        <ecNumber evidence="3">5.6.2.1</ecNumber>
    </recommendedName>
    <alternativeName>
        <fullName evidence="12">Omega-protein</fullName>
    </alternativeName>
    <alternativeName>
        <fullName evidence="11">Relaxing enzyme</fullName>
    </alternativeName>
    <alternativeName>
        <fullName evidence="9">Swivelase</fullName>
    </alternativeName>
    <alternativeName>
        <fullName evidence="10">Untwisting enzyme</fullName>
    </alternativeName>
</protein>
<evidence type="ECO:0000256" key="11">
    <source>
        <dbReference type="ARBA" id="ARBA00032235"/>
    </source>
</evidence>
<dbReference type="NCBIfam" id="NF005829">
    <property type="entry name" value="PRK07726.1"/>
    <property type="match status" value="1"/>
</dbReference>
<dbReference type="InterPro" id="IPR005738">
    <property type="entry name" value="TopoIII"/>
</dbReference>
<evidence type="ECO:0000259" key="13">
    <source>
        <dbReference type="PROSITE" id="PS50880"/>
    </source>
</evidence>
<evidence type="ECO:0000256" key="2">
    <source>
        <dbReference type="ARBA" id="ARBA00009446"/>
    </source>
</evidence>
<evidence type="ECO:0000256" key="8">
    <source>
        <dbReference type="ARBA" id="ARBA00023235"/>
    </source>
</evidence>
<dbReference type="InterPro" id="IPR013825">
    <property type="entry name" value="Topo_IA_cen_sub2"/>
</dbReference>
<dbReference type="GO" id="GO:0006310">
    <property type="term" value="P:DNA recombination"/>
    <property type="evidence" value="ECO:0007669"/>
    <property type="project" value="TreeGrafter"/>
</dbReference>
<dbReference type="SUPFAM" id="SSF56712">
    <property type="entry name" value="Prokaryotic type I DNA topoisomerase"/>
    <property type="match status" value="1"/>
</dbReference>
<feature type="domain" description="Toprim" evidence="13">
    <location>
        <begin position="3"/>
        <end position="136"/>
    </location>
</feature>
<keyword evidence="4" id="KW-0479">Metal-binding</keyword>
<gene>
    <name evidence="15" type="ORF">Q428_07310</name>
</gene>
<dbReference type="PRINTS" id="PR00417">
    <property type="entry name" value="PRTPISMRASEI"/>
</dbReference>
<evidence type="ECO:0000256" key="6">
    <source>
        <dbReference type="ARBA" id="ARBA00023029"/>
    </source>
</evidence>
<sequence length="707" mass="80730">MGKVLVVAEKPSVGRDIAKVLGCNKKGEGFLEGDKYIVTWAIGHLITLCKPEEYDPLYKKWTFSNLPIIPIEMKLKPVASTKKQYAIVKKLMNSKDTDYIVCATDSGREGELIFRYIYEMAGCKKEFKRLWISSMTDTAIKDGFENLKSSREYDYLYYSAKCRSEADWLVGMNASRAFSIKYNALLSIGRVQTPTLSLIVQRQREINEFVPQKFYEIVNLYDGFTGTWIDKKDNETKIFNESKAKELLNKVKGKKAKVTEVKKEVKKQPPPLLYDLTELQREANRKFGFSAQKTLSVAQDLYEKKKLITYPRTDSRYLSTDMIPKLKKIIGKLDKEIYGKYTDYIMNKDKLTITKRIVDDTKITDHHAIIPTDGSQNIKGLTQEEFKIYDLIVRRFVSVFMPDYKYTLTTVMTEVEGESFITKGKTIIQHGWTELNSIESAENDEEKNLPDIKEGEEYQIQDTKIINKETKPPKAYTEASLLSAMENAGRFIDDEELKEQLKDGGLGTPATRAGIIERLIEVGYINRKGKNLVPTEKGMKLIDIVPNELKSPETTGKWEKGLSSISKGKLDSNKFMNSIKRYVKYIIETCLKENKEVVFTDDNKSKTSKKKFTNLGQCPICKNGIVLENTKAFYCSEWKNGCKFTIWKNSLETLEIMIDAKMIKKLLKNGVIEKVEGKSPGTSKAIEGNLVFKEGFKGVGLINIVEK</sequence>
<dbReference type="EC" id="5.6.2.1" evidence="3"/>
<dbReference type="GO" id="GO:0003917">
    <property type="term" value="F:DNA topoisomerase type I (single strand cut, ATP-independent) activity"/>
    <property type="evidence" value="ECO:0007669"/>
    <property type="project" value="UniProtKB-EC"/>
</dbReference>
<comment type="caution">
    <text evidence="15">The sequence shown here is derived from an EMBL/GenBank/DDBJ whole genome shotgun (WGS) entry which is preliminary data.</text>
</comment>
<dbReference type="InterPro" id="IPR023405">
    <property type="entry name" value="Topo_IA_core_domain"/>
</dbReference>
<dbReference type="GO" id="GO:0006281">
    <property type="term" value="P:DNA repair"/>
    <property type="evidence" value="ECO:0007669"/>
    <property type="project" value="TreeGrafter"/>
</dbReference>
<dbReference type="AlphaFoldDB" id="A0A017RV88"/>
<dbReference type="OrthoDB" id="9803554at2"/>
<keyword evidence="5" id="KW-0460">Magnesium</keyword>
<evidence type="ECO:0000256" key="5">
    <source>
        <dbReference type="ARBA" id="ARBA00022842"/>
    </source>
</evidence>
<dbReference type="GO" id="GO:0046872">
    <property type="term" value="F:metal ion binding"/>
    <property type="evidence" value="ECO:0007669"/>
    <property type="project" value="UniProtKB-KW"/>
</dbReference>
<accession>A0A017RV88</accession>
<evidence type="ECO:0000256" key="9">
    <source>
        <dbReference type="ARBA" id="ARBA00030003"/>
    </source>
</evidence>
<dbReference type="InterPro" id="IPR034144">
    <property type="entry name" value="TOPRIM_TopoIII"/>
</dbReference>
<dbReference type="GO" id="GO:0006265">
    <property type="term" value="P:DNA topological change"/>
    <property type="evidence" value="ECO:0007669"/>
    <property type="project" value="InterPro"/>
</dbReference>
<keyword evidence="6" id="KW-0799">Topoisomerase</keyword>
<dbReference type="Gene3D" id="3.40.50.140">
    <property type="match status" value="1"/>
</dbReference>
<dbReference type="InterPro" id="IPR003601">
    <property type="entry name" value="Topo_IA_2"/>
</dbReference>
<dbReference type="STRING" id="1403537.Q428_07310"/>
<evidence type="ECO:0000256" key="7">
    <source>
        <dbReference type="ARBA" id="ARBA00023125"/>
    </source>
</evidence>
<evidence type="ECO:0000313" key="15">
    <source>
        <dbReference type="EMBL" id="EYE88562.1"/>
    </source>
</evidence>
<dbReference type="InterPro" id="IPR003602">
    <property type="entry name" value="Topo_IA_DNA-bd_dom"/>
</dbReference>
<dbReference type="InterPro" id="IPR013824">
    <property type="entry name" value="Topo_IA_cen_sub1"/>
</dbReference>
<evidence type="ECO:0000256" key="3">
    <source>
        <dbReference type="ARBA" id="ARBA00012891"/>
    </source>
</evidence>